<comment type="caution">
    <text evidence="8">The sequence shown here is derived from an EMBL/GenBank/DDBJ whole genome shotgun (WGS) entry which is preliminary data.</text>
</comment>
<dbReference type="InterPro" id="IPR037185">
    <property type="entry name" value="EmrE-like"/>
</dbReference>
<evidence type="ECO:0000256" key="5">
    <source>
        <dbReference type="ARBA" id="ARBA00023136"/>
    </source>
</evidence>
<feature type="transmembrane region" description="Helical" evidence="6">
    <location>
        <begin position="203"/>
        <end position="223"/>
    </location>
</feature>
<feature type="transmembrane region" description="Helical" evidence="6">
    <location>
        <begin position="110"/>
        <end position="131"/>
    </location>
</feature>
<feature type="transmembrane region" description="Helical" evidence="6">
    <location>
        <begin position="78"/>
        <end position="98"/>
    </location>
</feature>
<dbReference type="Proteomes" id="UP001634007">
    <property type="component" value="Unassembled WGS sequence"/>
</dbReference>
<evidence type="ECO:0000256" key="2">
    <source>
        <dbReference type="ARBA" id="ARBA00007635"/>
    </source>
</evidence>
<feature type="transmembrane region" description="Helical" evidence="6">
    <location>
        <begin position="287"/>
        <end position="308"/>
    </location>
</feature>
<protein>
    <recommendedName>
        <fullName evidence="7">EamA domain-containing protein</fullName>
    </recommendedName>
</protein>
<keyword evidence="5 6" id="KW-0472">Membrane</keyword>
<feature type="transmembrane region" description="Helical" evidence="6">
    <location>
        <begin position="171"/>
        <end position="191"/>
    </location>
</feature>
<evidence type="ECO:0000313" key="8">
    <source>
        <dbReference type="EMBL" id="KAL3750997.1"/>
    </source>
</evidence>
<dbReference type="Pfam" id="PF00892">
    <property type="entry name" value="EamA"/>
    <property type="match status" value="2"/>
</dbReference>
<evidence type="ECO:0000256" key="6">
    <source>
        <dbReference type="SAM" id="Phobius"/>
    </source>
</evidence>
<evidence type="ECO:0000256" key="1">
    <source>
        <dbReference type="ARBA" id="ARBA00004141"/>
    </source>
</evidence>
<evidence type="ECO:0000256" key="4">
    <source>
        <dbReference type="ARBA" id="ARBA00022989"/>
    </source>
</evidence>
<feature type="transmembrane region" description="Helical" evidence="6">
    <location>
        <begin position="352"/>
        <end position="371"/>
    </location>
</feature>
<keyword evidence="3 6" id="KW-0812">Transmembrane</keyword>
<feature type="transmembrane region" description="Helical" evidence="6">
    <location>
        <begin position="377"/>
        <end position="396"/>
    </location>
</feature>
<evidence type="ECO:0000256" key="3">
    <source>
        <dbReference type="ARBA" id="ARBA00022692"/>
    </source>
</evidence>
<comment type="subcellular location">
    <subcellularLocation>
        <location evidence="1">Membrane</location>
        <topology evidence="1">Multi-pass membrane protein</topology>
    </subcellularLocation>
</comment>
<name>A0ABD3LM92_EUCGL</name>
<evidence type="ECO:0000313" key="9">
    <source>
        <dbReference type="Proteomes" id="UP001634007"/>
    </source>
</evidence>
<dbReference type="GO" id="GO:0016020">
    <property type="term" value="C:membrane"/>
    <property type="evidence" value="ECO:0007669"/>
    <property type="project" value="UniProtKB-SubCell"/>
</dbReference>
<feature type="domain" description="EamA" evidence="7">
    <location>
        <begin position="94"/>
        <end position="221"/>
    </location>
</feature>
<feature type="transmembrane region" description="Helical" evidence="6">
    <location>
        <begin position="323"/>
        <end position="345"/>
    </location>
</feature>
<reference evidence="8 9" key="1">
    <citation type="submission" date="2024-11" db="EMBL/GenBank/DDBJ databases">
        <title>Chromosome-level genome assembly of Eucalyptus globulus Labill. provides insights into its genome evolution.</title>
        <authorList>
            <person name="Li X."/>
        </authorList>
    </citation>
    <scope>NUCLEOTIDE SEQUENCE [LARGE SCALE GENOMIC DNA]</scope>
    <source>
        <strain evidence="8">CL2024</strain>
        <tissue evidence="8">Fresh tender leaves</tissue>
    </source>
</reference>
<dbReference type="InterPro" id="IPR030184">
    <property type="entry name" value="WAT1-related"/>
</dbReference>
<keyword evidence="4 6" id="KW-1133">Transmembrane helix</keyword>
<accession>A0ABD3LM92</accession>
<comment type="similarity">
    <text evidence="2">Belongs to the drug/metabolite transporter (DMT) superfamily. Plant drug/metabolite exporter (P-DME) (TC 2.A.7.4) family.</text>
</comment>
<sequence>MLRCRPVPNDAGIPQPISCDLHLPLCAEEDKNQNSSKNSSSNAKASTLLALPGAALLPAPSPPPLRSAAERRPMGTRLAAPVAGMVMAECVQVGLMIVSKAVMSNGMSNLVFVFYSNAFASLILLPASLIFHRSGRPPLTPSLVLQFFVLGLLGCLAQILGYAGINYSSPTLGSALLNLIPVFTFLLAIIFRLERLNWSSSSSLAKCAGTIVCVAGAFVVTLYKGPAIVTTSSLSNLHNEVFNLHHKLLTPESNWVLGGLLLVADCVMASSWLIVQASVLKKYPAELIIVFFYCFFVAIQSAAISFFVERKSSAWSLKDNMRLMAILYSAVFGSAFQVGVSTWCLHRTGPVFVSMFKPLGIVIAAVAGVLFLGDNFYLGSLVGSVAIVVGFYSVMWGKAKEQKKDLAISVGNVEPNKKKVPLLQTIVEEM</sequence>
<dbReference type="AlphaFoldDB" id="A0ABD3LM92"/>
<evidence type="ECO:0000259" key="7">
    <source>
        <dbReference type="Pfam" id="PF00892"/>
    </source>
</evidence>
<dbReference type="EMBL" id="JBJKBG010000002">
    <property type="protein sequence ID" value="KAL3750997.1"/>
    <property type="molecule type" value="Genomic_DNA"/>
</dbReference>
<gene>
    <name evidence="8" type="ORF">ACJRO7_011903</name>
</gene>
<feature type="domain" description="EamA" evidence="7">
    <location>
        <begin position="258"/>
        <end position="394"/>
    </location>
</feature>
<keyword evidence="9" id="KW-1185">Reference proteome</keyword>
<dbReference type="InterPro" id="IPR000620">
    <property type="entry name" value="EamA_dom"/>
</dbReference>
<dbReference type="PANTHER" id="PTHR31218">
    <property type="entry name" value="WAT1-RELATED PROTEIN"/>
    <property type="match status" value="1"/>
</dbReference>
<feature type="transmembrane region" description="Helical" evidence="6">
    <location>
        <begin position="143"/>
        <end position="165"/>
    </location>
</feature>
<organism evidence="8 9">
    <name type="scientific">Eucalyptus globulus</name>
    <name type="common">Tasmanian blue gum</name>
    <dbReference type="NCBI Taxonomy" id="34317"/>
    <lineage>
        <taxon>Eukaryota</taxon>
        <taxon>Viridiplantae</taxon>
        <taxon>Streptophyta</taxon>
        <taxon>Embryophyta</taxon>
        <taxon>Tracheophyta</taxon>
        <taxon>Spermatophyta</taxon>
        <taxon>Magnoliopsida</taxon>
        <taxon>eudicotyledons</taxon>
        <taxon>Gunneridae</taxon>
        <taxon>Pentapetalae</taxon>
        <taxon>rosids</taxon>
        <taxon>malvids</taxon>
        <taxon>Myrtales</taxon>
        <taxon>Myrtaceae</taxon>
        <taxon>Myrtoideae</taxon>
        <taxon>Eucalypteae</taxon>
        <taxon>Eucalyptus</taxon>
    </lineage>
</organism>
<proteinExistence type="inferred from homology"/>
<feature type="transmembrane region" description="Helical" evidence="6">
    <location>
        <begin position="255"/>
        <end position="275"/>
    </location>
</feature>
<dbReference type="SUPFAM" id="SSF103481">
    <property type="entry name" value="Multidrug resistance efflux transporter EmrE"/>
    <property type="match status" value="2"/>
</dbReference>